<dbReference type="EMBL" id="LAZR01032368">
    <property type="protein sequence ID" value="KKL51080.1"/>
    <property type="molecule type" value="Genomic_DNA"/>
</dbReference>
<proteinExistence type="predicted"/>
<dbReference type="AlphaFoldDB" id="A0A0F9F1E6"/>
<name>A0A0F9F1E6_9ZZZZ</name>
<protein>
    <submittedName>
        <fullName evidence="1">Uncharacterized protein</fullName>
    </submittedName>
</protein>
<sequence>MAYATRLKCPFFSKDGKAYQIWFEFLSWGGGVTTITGRESPGIIEWSRRGVDVFTPIRASHVEIGLWRKSLTELDVLLDAATNEWRIRIVSGTSQAAIDGSVYEEYWLGYLVLDNYEDSTTKIPDELDLEANDGLGQLKNVPYTDASGSPELAYTGRESYRDIARRCLDKLGFSLPFRMASRMYPDGVAATVDPWDKMEADNAIFYDDDGKALDCYHVLQQLLYRMSSELFQRDGSWHFIAIELQDGSDYTVYKYTDVGAADGTDTQGVALDVDALVIAETIKRDTGQRGFIQPYGRVSLRFNHGLIPSLIHGGSFEVTFTRGDQGSVEVGEAWADFWTLNGVGVEVRFAGLTKYVRDRSGPRGYMGAHGQRNYFVGNYHLFIPAFFHGSTRDLDTVKAAIISQGLYAEQEGDTLTTGQKIAFSGRIRIPYNVGEGRGKFQAYWRIWITGSEYIMLSDGSWFDATGDTEAQRTQTIKPEGDQWGDNGLELDLEFNFEFISDA</sequence>
<accession>A0A0F9F1E6</accession>
<organism evidence="1">
    <name type="scientific">marine sediment metagenome</name>
    <dbReference type="NCBI Taxonomy" id="412755"/>
    <lineage>
        <taxon>unclassified sequences</taxon>
        <taxon>metagenomes</taxon>
        <taxon>ecological metagenomes</taxon>
    </lineage>
</organism>
<comment type="caution">
    <text evidence="1">The sequence shown here is derived from an EMBL/GenBank/DDBJ whole genome shotgun (WGS) entry which is preliminary data.</text>
</comment>
<reference evidence="1" key="1">
    <citation type="journal article" date="2015" name="Nature">
        <title>Complex archaea that bridge the gap between prokaryotes and eukaryotes.</title>
        <authorList>
            <person name="Spang A."/>
            <person name="Saw J.H."/>
            <person name="Jorgensen S.L."/>
            <person name="Zaremba-Niedzwiedzka K."/>
            <person name="Martijn J."/>
            <person name="Lind A.E."/>
            <person name="van Eijk R."/>
            <person name="Schleper C."/>
            <person name="Guy L."/>
            <person name="Ettema T.J."/>
        </authorList>
    </citation>
    <scope>NUCLEOTIDE SEQUENCE</scope>
</reference>
<feature type="non-terminal residue" evidence="1">
    <location>
        <position position="502"/>
    </location>
</feature>
<evidence type="ECO:0000313" key="1">
    <source>
        <dbReference type="EMBL" id="KKL51080.1"/>
    </source>
</evidence>
<gene>
    <name evidence="1" type="ORF">LCGC14_2299080</name>
</gene>